<dbReference type="Pfam" id="PF13516">
    <property type="entry name" value="LRR_6"/>
    <property type="match status" value="1"/>
</dbReference>
<name>A0A3S5B993_9PLAT</name>
<feature type="signal peptide" evidence="1">
    <location>
        <begin position="1"/>
        <end position="15"/>
    </location>
</feature>
<dbReference type="SUPFAM" id="SSF52047">
    <property type="entry name" value="RNI-like"/>
    <property type="match status" value="1"/>
</dbReference>
<evidence type="ECO:0000313" key="2">
    <source>
        <dbReference type="EMBL" id="VEL43690.1"/>
    </source>
</evidence>
<dbReference type="SMART" id="SM00368">
    <property type="entry name" value="LRR_RI"/>
    <property type="match status" value="1"/>
</dbReference>
<dbReference type="EMBL" id="CAAALY010284067">
    <property type="protein sequence ID" value="VEL43690.1"/>
    <property type="molecule type" value="Genomic_DNA"/>
</dbReference>
<sequence length="80" mass="8608">MKGVLVLFLSDLAASTRLRCLDISGNGLGDAGARMLARVLVSTETLQVVAFDSNGLSLQVPGFHIFRFIFDSCFCVLLLS</sequence>
<evidence type="ECO:0000256" key="1">
    <source>
        <dbReference type="SAM" id="SignalP"/>
    </source>
</evidence>
<keyword evidence="1" id="KW-0732">Signal</keyword>
<dbReference type="InterPro" id="IPR032675">
    <property type="entry name" value="LRR_dom_sf"/>
</dbReference>
<protein>
    <submittedName>
        <fullName evidence="2">Uncharacterized protein</fullName>
    </submittedName>
</protein>
<feature type="chain" id="PRO_5018653452" evidence="1">
    <location>
        <begin position="16"/>
        <end position="80"/>
    </location>
</feature>
<dbReference type="InterPro" id="IPR001611">
    <property type="entry name" value="Leu-rich_rpt"/>
</dbReference>
<proteinExistence type="predicted"/>
<dbReference type="Proteomes" id="UP000784294">
    <property type="component" value="Unassembled WGS sequence"/>
</dbReference>
<dbReference type="OrthoDB" id="18598at2759"/>
<accession>A0A3S5B993</accession>
<dbReference type="AlphaFoldDB" id="A0A3S5B993"/>
<gene>
    <name evidence="2" type="ORF">PXEA_LOCUS37130</name>
</gene>
<comment type="caution">
    <text evidence="2">The sequence shown here is derived from an EMBL/GenBank/DDBJ whole genome shotgun (WGS) entry which is preliminary data.</text>
</comment>
<reference evidence="2" key="1">
    <citation type="submission" date="2018-11" db="EMBL/GenBank/DDBJ databases">
        <authorList>
            <consortium name="Pathogen Informatics"/>
        </authorList>
    </citation>
    <scope>NUCLEOTIDE SEQUENCE</scope>
</reference>
<keyword evidence="3" id="KW-1185">Reference proteome</keyword>
<dbReference type="Gene3D" id="3.80.10.10">
    <property type="entry name" value="Ribonuclease Inhibitor"/>
    <property type="match status" value="1"/>
</dbReference>
<organism evidence="2 3">
    <name type="scientific">Protopolystoma xenopodis</name>
    <dbReference type="NCBI Taxonomy" id="117903"/>
    <lineage>
        <taxon>Eukaryota</taxon>
        <taxon>Metazoa</taxon>
        <taxon>Spiralia</taxon>
        <taxon>Lophotrochozoa</taxon>
        <taxon>Platyhelminthes</taxon>
        <taxon>Monogenea</taxon>
        <taxon>Polyopisthocotylea</taxon>
        <taxon>Polystomatidea</taxon>
        <taxon>Polystomatidae</taxon>
        <taxon>Protopolystoma</taxon>
    </lineage>
</organism>
<evidence type="ECO:0000313" key="3">
    <source>
        <dbReference type="Proteomes" id="UP000784294"/>
    </source>
</evidence>